<evidence type="ECO:0000256" key="1">
    <source>
        <dbReference type="ARBA" id="ARBA00022737"/>
    </source>
</evidence>
<dbReference type="InterPro" id="IPR036770">
    <property type="entry name" value="Ankyrin_rpt-contain_sf"/>
</dbReference>
<dbReference type="PANTHER" id="PTHR24126">
    <property type="entry name" value="ANKYRIN REPEAT, PH AND SEC7 DOMAIN CONTAINING PROTEIN SECG-RELATED"/>
    <property type="match status" value="1"/>
</dbReference>
<dbReference type="STRING" id="45072.Lqua_1257"/>
<dbReference type="RefSeq" id="WP_115148721.1">
    <property type="nucleotide sequence ID" value="NZ_UGOW01000001.1"/>
</dbReference>
<dbReference type="SMART" id="SM00248">
    <property type="entry name" value="ANK"/>
    <property type="match status" value="5"/>
</dbReference>
<dbReference type="AlphaFoldDB" id="A0A378KS73"/>
<dbReference type="PANTHER" id="PTHR24126:SF14">
    <property type="entry name" value="ANK_REP_REGION DOMAIN-CONTAINING PROTEIN"/>
    <property type="match status" value="1"/>
</dbReference>
<dbReference type="PROSITE" id="PS50088">
    <property type="entry name" value="ANK_REPEAT"/>
    <property type="match status" value="1"/>
</dbReference>
<accession>A0A378KS73</accession>
<dbReference type="Pfam" id="PF12796">
    <property type="entry name" value="Ank_2"/>
    <property type="match status" value="1"/>
</dbReference>
<dbReference type="Gene3D" id="1.25.40.20">
    <property type="entry name" value="Ankyrin repeat-containing domain"/>
    <property type="match status" value="2"/>
</dbReference>
<reference evidence="4 5" key="1">
    <citation type="submission" date="2018-06" db="EMBL/GenBank/DDBJ databases">
        <authorList>
            <consortium name="Pathogen Informatics"/>
            <person name="Doyle S."/>
        </authorList>
    </citation>
    <scope>NUCLEOTIDE SEQUENCE [LARGE SCALE GENOMIC DNA]</scope>
    <source>
        <strain evidence="4 5">NCTC12376</strain>
    </source>
</reference>
<dbReference type="OrthoDB" id="5653941at2"/>
<protein>
    <submittedName>
        <fullName evidence="4">Ankyrin repeat protein</fullName>
    </submittedName>
</protein>
<evidence type="ECO:0000313" key="5">
    <source>
        <dbReference type="Proteomes" id="UP000254230"/>
    </source>
</evidence>
<keyword evidence="2 3" id="KW-0040">ANK repeat</keyword>
<name>A0A378KS73_9GAMM</name>
<dbReference type="SUPFAM" id="SSF48403">
    <property type="entry name" value="Ankyrin repeat"/>
    <property type="match status" value="2"/>
</dbReference>
<sequence length="644" mass="71180">MPNDPSNSDLFKSRSSNQPIVTIQATLDKELRTEMIKEPPDMNIINRLIDAGANINCVSNHGISLLMVVIAANNNALFDKLMAKGVNVNPVDNKGFNALIAAAAIGNEHMVKELLNAGADPLHKNQAQLRMPPIQSLSPSEWASSRKHTHIVGILKTAETAALEKNEPNHSLLPQGLVQPKSVAKTAAQAALDKNEPRHSLLPQGLVQPKPVAKTAAQAALDKNEPRHSLLPQGLVQPKPVAKTAAQAALDKNEPRHSLLPQGLVQPKPVATTSEHPLNKGSQQVENSLKDVVSNVSPNVSPTNQTPITRSTPQINPELELSLAIMLNKDLNEIKRIIQQGSVDVKKLNSKVQSYLVEAVQHNRLDVVNYLLGKRVNLEQEHNVYLPGRPAIPLPNQPKTTALIEAARLIGTTKHLDELKTACTIINTLIDHGANIYKQDTTNKNMMDYLLPIVESHPHKTFLIEHLQQKIPKLSTLHQEKVTLKAETALESPLLEEFNNKMNLFMDKINDLISRRDKLKPDSKDYTLLKEALNSANTLYYKLNKEKDTYLKQITPESYEHFEKNCKEHINTARTVLDKHRGWSEFLVNLAIGITTLGVGLLIKGAVNLANNKSFLAVHQTDSSKKLDDIENSIQNANPRPGRS</sequence>
<dbReference type="PROSITE" id="PS50297">
    <property type="entry name" value="ANK_REP_REGION"/>
    <property type="match status" value="1"/>
</dbReference>
<dbReference type="InterPro" id="IPR002110">
    <property type="entry name" value="Ankyrin_rpt"/>
</dbReference>
<organism evidence="4 5">
    <name type="scientific">Legionella quateirensis</name>
    <dbReference type="NCBI Taxonomy" id="45072"/>
    <lineage>
        <taxon>Bacteria</taxon>
        <taxon>Pseudomonadati</taxon>
        <taxon>Pseudomonadota</taxon>
        <taxon>Gammaproteobacteria</taxon>
        <taxon>Legionellales</taxon>
        <taxon>Legionellaceae</taxon>
        <taxon>Legionella</taxon>
    </lineage>
</organism>
<evidence type="ECO:0000256" key="3">
    <source>
        <dbReference type="PROSITE-ProRule" id="PRU00023"/>
    </source>
</evidence>
<dbReference type="Proteomes" id="UP000254230">
    <property type="component" value="Unassembled WGS sequence"/>
</dbReference>
<proteinExistence type="predicted"/>
<evidence type="ECO:0000256" key="2">
    <source>
        <dbReference type="ARBA" id="ARBA00023043"/>
    </source>
</evidence>
<gene>
    <name evidence="4" type="primary">arp_2</name>
    <name evidence="4" type="ORF">NCTC12376_01537</name>
</gene>
<keyword evidence="1" id="KW-0677">Repeat</keyword>
<evidence type="ECO:0000313" key="4">
    <source>
        <dbReference type="EMBL" id="STY17724.1"/>
    </source>
</evidence>
<dbReference type="EMBL" id="UGOW01000001">
    <property type="protein sequence ID" value="STY17724.1"/>
    <property type="molecule type" value="Genomic_DNA"/>
</dbReference>
<feature type="repeat" description="ANK" evidence="3">
    <location>
        <begin position="94"/>
        <end position="126"/>
    </location>
</feature>